<dbReference type="InterPro" id="IPR029063">
    <property type="entry name" value="SAM-dependent_MTases_sf"/>
</dbReference>
<dbReference type="EC" id="2.1.1.85" evidence="3"/>
<dbReference type="SUPFAM" id="SSF53335">
    <property type="entry name" value="S-adenosyl-L-methionine-dependent methyltransferases"/>
    <property type="match status" value="1"/>
</dbReference>
<proteinExistence type="inferred from homology"/>
<accession>A0A9P5Z3V3</accession>
<evidence type="ECO:0000256" key="1">
    <source>
        <dbReference type="ARBA" id="ARBA00004123"/>
    </source>
</evidence>
<dbReference type="GO" id="GO:0005634">
    <property type="term" value="C:nucleus"/>
    <property type="evidence" value="ECO:0007669"/>
    <property type="project" value="UniProtKB-SubCell"/>
</dbReference>
<dbReference type="AlphaFoldDB" id="A0A9P5Z3V3"/>
<evidence type="ECO:0000256" key="7">
    <source>
        <dbReference type="ARBA" id="ARBA00022691"/>
    </source>
</evidence>
<evidence type="ECO:0000256" key="9">
    <source>
        <dbReference type="ARBA" id="ARBA00038126"/>
    </source>
</evidence>
<name>A0A9P5Z3V3_9AGAR</name>
<keyword evidence="12" id="KW-1185">Reference proteome</keyword>
<keyword evidence="4" id="KW-0963">Cytoplasm</keyword>
<evidence type="ECO:0000256" key="3">
    <source>
        <dbReference type="ARBA" id="ARBA00012533"/>
    </source>
</evidence>
<dbReference type="EMBL" id="MU155186">
    <property type="protein sequence ID" value="KAF9480933.1"/>
    <property type="molecule type" value="Genomic_DNA"/>
</dbReference>
<evidence type="ECO:0000256" key="8">
    <source>
        <dbReference type="ARBA" id="ARBA00023242"/>
    </source>
</evidence>
<evidence type="ECO:0000256" key="6">
    <source>
        <dbReference type="ARBA" id="ARBA00022679"/>
    </source>
</evidence>
<gene>
    <name evidence="11" type="ORF">BDN70DRAFT_876955</name>
</gene>
<keyword evidence="8" id="KW-0539">Nucleus</keyword>
<dbReference type="GO" id="GO:0005737">
    <property type="term" value="C:cytoplasm"/>
    <property type="evidence" value="ECO:0007669"/>
    <property type="project" value="UniProtKB-SubCell"/>
</dbReference>
<dbReference type="GO" id="GO:0032259">
    <property type="term" value="P:methylation"/>
    <property type="evidence" value="ECO:0007669"/>
    <property type="project" value="UniProtKB-KW"/>
</dbReference>
<protein>
    <recommendedName>
        <fullName evidence="3">protein-histidine N-methyltransferase</fullName>
        <ecNumber evidence="3">2.1.1.85</ecNumber>
    </recommendedName>
</protein>
<dbReference type="OrthoDB" id="1723750at2759"/>
<reference evidence="11" key="1">
    <citation type="submission" date="2020-11" db="EMBL/GenBank/DDBJ databases">
        <authorList>
            <consortium name="DOE Joint Genome Institute"/>
            <person name="Ahrendt S."/>
            <person name="Riley R."/>
            <person name="Andreopoulos W."/>
            <person name="Labutti K."/>
            <person name="Pangilinan J."/>
            <person name="Ruiz-Duenas F.J."/>
            <person name="Barrasa J.M."/>
            <person name="Sanchez-Garcia M."/>
            <person name="Camarero S."/>
            <person name="Miyauchi S."/>
            <person name="Serrano A."/>
            <person name="Linde D."/>
            <person name="Babiker R."/>
            <person name="Drula E."/>
            <person name="Ayuso-Fernandez I."/>
            <person name="Pacheco R."/>
            <person name="Padilla G."/>
            <person name="Ferreira P."/>
            <person name="Barriuso J."/>
            <person name="Kellner H."/>
            <person name="Castanera R."/>
            <person name="Alfaro M."/>
            <person name="Ramirez L."/>
            <person name="Pisabarro A.G."/>
            <person name="Kuo A."/>
            <person name="Tritt A."/>
            <person name="Lipzen A."/>
            <person name="He G."/>
            <person name="Yan M."/>
            <person name="Ng V."/>
            <person name="Cullen D."/>
            <person name="Martin F."/>
            <person name="Rosso M.-N."/>
            <person name="Henrissat B."/>
            <person name="Hibbett D."/>
            <person name="Martinez A.T."/>
            <person name="Grigoriev I.V."/>
        </authorList>
    </citation>
    <scope>NUCLEOTIDE SEQUENCE</scope>
    <source>
        <strain evidence="11">CIRM-BRFM 674</strain>
    </source>
</reference>
<evidence type="ECO:0000313" key="11">
    <source>
        <dbReference type="EMBL" id="KAF9480933.1"/>
    </source>
</evidence>
<organism evidence="11 12">
    <name type="scientific">Pholiota conissans</name>
    <dbReference type="NCBI Taxonomy" id="109636"/>
    <lineage>
        <taxon>Eukaryota</taxon>
        <taxon>Fungi</taxon>
        <taxon>Dikarya</taxon>
        <taxon>Basidiomycota</taxon>
        <taxon>Agaricomycotina</taxon>
        <taxon>Agaricomycetes</taxon>
        <taxon>Agaricomycetidae</taxon>
        <taxon>Agaricales</taxon>
        <taxon>Agaricineae</taxon>
        <taxon>Strophariaceae</taxon>
        <taxon>Pholiota</taxon>
    </lineage>
</organism>
<dbReference type="PANTHER" id="PTHR14614:SF39">
    <property type="entry name" value="HISTIDINE PROTEIN METHYLTRANSFERASE 1 HOMOLOG"/>
    <property type="match status" value="1"/>
</dbReference>
<evidence type="ECO:0000256" key="5">
    <source>
        <dbReference type="ARBA" id="ARBA00022603"/>
    </source>
</evidence>
<keyword evidence="6" id="KW-0808">Transferase</keyword>
<feature type="region of interest" description="Disordered" evidence="10">
    <location>
        <begin position="91"/>
        <end position="112"/>
    </location>
</feature>
<evidence type="ECO:0000256" key="4">
    <source>
        <dbReference type="ARBA" id="ARBA00022490"/>
    </source>
</evidence>
<keyword evidence="5" id="KW-0489">Methyltransferase</keyword>
<evidence type="ECO:0000256" key="2">
    <source>
        <dbReference type="ARBA" id="ARBA00004496"/>
    </source>
</evidence>
<dbReference type="Gene3D" id="3.40.50.150">
    <property type="entry name" value="Vaccinia Virus protein VP39"/>
    <property type="match status" value="1"/>
</dbReference>
<dbReference type="GO" id="GO:0018064">
    <property type="term" value="F:protein-L-histidine N-tele-methyltransferase activity"/>
    <property type="evidence" value="ECO:0007669"/>
    <property type="project" value="UniProtKB-EC"/>
</dbReference>
<comment type="similarity">
    <text evidence="9">Belongs to the methyltransferase superfamily. METTL18 family.</text>
</comment>
<evidence type="ECO:0000313" key="12">
    <source>
        <dbReference type="Proteomes" id="UP000807469"/>
    </source>
</evidence>
<evidence type="ECO:0000256" key="10">
    <source>
        <dbReference type="SAM" id="MobiDB-lite"/>
    </source>
</evidence>
<dbReference type="Proteomes" id="UP000807469">
    <property type="component" value="Unassembled WGS sequence"/>
</dbReference>
<dbReference type="InterPro" id="IPR019410">
    <property type="entry name" value="Methyltransf_16"/>
</dbReference>
<comment type="caution">
    <text evidence="11">The sequence shown here is derived from an EMBL/GenBank/DDBJ whole genome shotgun (WGS) entry which is preliminary data.</text>
</comment>
<sequence>MFKFDFDIDDAEDLTDLGDLGIIEETKTSIEDTSKPILEHFAELAVHHLLDSIPQLISYSPLHVPLSSSRKTTTLVRRDLFDARFQLISEGAGDNVDGGPQPDDDGDKNAQEQKDVDRKALEYLDAPSDLVPGVYEGGLKTWECSLDLVDYLDGLKDEVGFEGKKVLDLGCGTGVPSMFIFREILDSIEPNSAQIPSPTEVHLQDYNASVLQLVTLPNFLLTWYTSIHADPYRYSINDTDAAPTIIPNTAGELPITPELKDAFLSSLKLLNITLRFFSGSWDTLNPLSTAGSSGYNIVLTSETIYRTDSLESLINLMQTACTGKAPPTLEGLVSSLQVTDPPTTPTKKSEYLCLVAAKVLYFGVGGGVSDFLQAVESQKGRVETVLERKAGIGRKIMHVSWS</sequence>
<keyword evidence="7" id="KW-0949">S-adenosyl-L-methionine</keyword>
<dbReference type="PANTHER" id="PTHR14614">
    <property type="entry name" value="HEPATOCELLULAR CARCINOMA-ASSOCIATED ANTIGEN"/>
    <property type="match status" value="1"/>
</dbReference>
<comment type="subcellular location">
    <subcellularLocation>
        <location evidence="2">Cytoplasm</location>
    </subcellularLocation>
    <subcellularLocation>
        <location evidence="1">Nucleus</location>
    </subcellularLocation>
</comment>